<protein>
    <submittedName>
        <fullName evidence="1">Uncharacterized protein</fullName>
    </submittedName>
</protein>
<reference evidence="1" key="1">
    <citation type="submission" date="2023-04" db="EMBL/GenBank/DDBJ databases">
        <title>A chromosome-level genome assembly of the parasitoid wasp Eretmocerus hayati.</title>
        <authorList>
            <person name="Zhong Y."/>
            <person name="Liu S."/>
            <person name="Liu Y."/>
        </authorList>
    </citation>
    <scope>NUCLEOTIDE SEQUENCE</scope>
    <source>
        <strain evidence="1">ZJU_SS_LIU_2023</strain>
    </source>
</reference>
<evidence type="ECO:0000313" key="1">
    <source>
        <dbReference type="EMBL" id="KAJ8668623.1"/>
    </source>
</evidence>
<accession>A0ACC2NCE6</accession>
<keyword evidence="2" id="KW-1185">Reference proteome</keyword>
<sequence>MAVIALFSTVFAVPVEEMDDCADRCFAPLMLSPVCGDDGIKYSNFGYFKCAQMCNPAITSYSLLISAAPPKTRKPSKGPCDPDCLFPKIYIPVCGSDGKTYPHPNVLKCERKCNPSLKEIADISCEDLFADNQSRIIFGL</sequence>
<dbReference type="EMBL" id="CM056744">
    <property type="protein sequence ID" value="KAJ8668623.1"/>
    <property type="molecule type" value="Genomic_DNA"/>
</dbReference>
<gene>
    <name evidence="1" type="ORF">QAD02_010286</name>
</gene>
<proteinExistence type="predicted"/>
<organism evidence="1 2">
    <name type="scientific">Eretmocerus hayati</name>
    <dbReference type="NCBI Taxonomy" id="131215"/>
    <lineage>
        <taxon>Eukaryota</taxon>
        <taxon>Metazoa</taxon>
        <taxon>Ecdysozoa</taxon>
        <taxon>Arthropoda</taxon>
        <taxon>Hexapoda</taxon>
        <taxon>Insecta</taxon>
        <taxon>Pterygota</taxon>
        <taxon>Neoptera</taxon>
        <taxon>Endopterygota</taxon>
        <taxon>Hymenoptera</taxon>
        <taxon>Apocrita</taxon>
        <taxon>Proctotrupomorpha</taxon>
        <taxon>Chalcidoidea</taxon>
        <taxon>Aphelinidae</taxon>
        <taxon>Aphelininae</taxon>
        <taxon>Eretmocerus</taxon>
    </lineage>
</organism>
<evidence type="ECO:0000313" key="2">
    <source>
        <dbReference type="Proteomes" id="UP001239111"/>
    </source>
</evidence>
<dbReference type="Proteomes" id="UP001239111">
    <property type="component" value="Chromosome 4"/>
</dbReference>
<comment type="caution">
    <text evidence="1">The sequence shown here is derived from an EMBL/GenBank/DDBJ whole genome shotgun (WGS) entry which is preliminary data.</text>
</comment>
<name>A0ACC2NCE6_9HYME</name>